<dbReference type="PANTHER" id="PTHR40465:SF1">
    <property type="entry name" value="DUF6534 DOMAIN-CONTAINING PROTEIN"/>
    <property type="match status" value="1"/>
</dbReference>
<name>V2XBV3_MONRO</name>
<gene>
    <name evidence="2" type="ORF">Moror_2948</name>
</gene>
<feature type="transmembrane region" description="Helical" evidence="1">
    <location>
        <begin position="145"/>
        <end position="169"/>
    </location>
</feature>
<feature type="transmembrane region" description="Helical" evidence="1">
    <location>
        <begin position="70"/>
        <end position="90"/>
    </location>
</feature>
<dbReference type="Proteomes" id="UP000017559">
    <property type="component" value="Unassembled WGS sequence"/>
</dbReference>
<evidence type="ECO:0000313" key="3">
    <source>
        <dbReference type="Proteomes" id="UP000017559"/>
    </source>
</evidence>
<keyword evidence="1" id="KW-0812">Transmembrane</keyword>
<keyword evidence="3" id="KW-1185">Reference proteome</keyword>
<keyword evidence="1" id="KW-0472">Membrane</keyword>
<accession>V2XBV3</accession>
<sequence>MLNWCFYGVLTVQIHIYWTAFPKKSRSVQALVYGVYLLETAQTILLTRDAFQSFVFGFKDPASVNDIQNLWLDIYFFDGLVALLVQFYYANRIRVLLSRFKVIPGIIVLLSITQLACAIGGCIALKNAQFSTVNGNTFTSSTAVILGFLWLGCATIADIIVAVTMVYALSRYDTTFKAS</sequence>
<dbReference type="AlphaFoldDB" id="V2XBV3"/>
<protein>
    <submittedName>
        <fullName evidence="2">Uncharacterized protein</fullName>
    </submittedName>
</protein>
<reference evidence="2 3" key="1">
    <citation type="journal article" date="2014" name="BMC Genomics">
        <title>Genome and secretome analysis of the hemibiotrophic fungal pathogen, Moniliophthora roreri, which causes frosty pod rot disease of cacao: mechanisms of the biotrophic and necrotrophic phases.</title>
        <authorList>
            <person name="Meinhardt L.W."/>
            <person name="Costa G.G.L."/>
            <person name="Thomazella D.P.T."/>
            <person name="Teixeira P.J.P.L."/>
            <person name="Carazzolle M.F."/>
            <person name="Schuster S.C."/>
            <person name="Carlson J.E."/>
            <person name="Guiltinan M.J."/>
            <person name="Mieczkowski P."/>
            <person name="Farmer A."/>
            <person name="Ramaraj T."/>
            <person name="Crozier J."/>
            <person name="Davis R.E."/>
            <person name="Shao J."/>
            <person name="Melnick R.L."/>
            <person name="Pereira G.A.G."/>
            <person name="Bailey B.A."/>
        </authorList>
    </citation>
    <scope>NUCLEOTIDE SEQUENCE [LARGE SCALE GENOMIC DNA]</scope>
    <source>
        <strain evidence="2 3">MCA 2997</strain>
    </source>
</reference>
<feature type="transmembrane region" description="Helical" evidence="1">
    <location>
        <begin position="102"/>
        <end position="125"/>
    </location>
</feature>
<dbReference type="KEGG" id="mrr:Moror_2948"/>
<evidence type="ECO:0000313" key="2">
    <source>
        <dbReference type="EMBL" id="ESK91182.1"/>
    </source>
</evidence>
<dbReference type="HOGENOM" id="CLU_046025_16_0_1"/>
<organism evidence="2 3">
    <name type="scientific">Moniliophthora roreri (strain MCA 2997)</name>
    <name type="common">Cocoa frosty pod rot fungus</name>
    <name type="synonym">Crinipellis roreri</name>
    <dbReference type="NCBI Taxonomy" id="1381753"/>
    <lineage>
        <taxon>Eukaryota</taxon>
        <taxon>Fungi</taxon>
        <taxon>Dikarya</taxon>
        <taxon>Basidiomycota</taxon>
        <taxon>Agaricomycotina</taxon>
        <taxon>Agaricomycetes</taxon>
        <taxon>Agaricomycetidae</taxon>
        <taxon>Agaricales</taxon>
        <taxon>Marasmiineae</taxon>
        <taxon>Marasmiaceae</taxon>
        <taxon>Moniliophthora</taxon>
    </lineage>
</organism>
<dbReference type="PANTHER" id="PTHR40465">
    <property type="entry name" value="CHROMOSOME 1, WHOLE GENOME SHOTGUN SEQUENCE"/>
    <property type="match status" value="1"/>
</dbReference>
<comment type="caution">
    <text evidence="2">The sequence shown here is derived from an EMBL/GenBank/DDBJ whole genome shotgun (WGS) entry which is preliminary data.</text>
</comment>
<proteinExistence type="predicted"/>
<dbReference type="OrthoDB" id="2536347at2759"/>
<evidence type="ECO:0000256" key="1">
    <source>
        <dbReference type="SAM" id="Phobius"/>
    </source>
</evidence>
<keyword evidence="1" id="KW-1133">Transmembrane helix</keyword>
<dbReference type="EMBL" id="AWSO01000364">
    <property type="protein sequence ID" value="ESK91182.1"/>
    <property type="molecule type" value="Genomic_DNA"/>
</dbReference>